<feature type="compositionally biased region" description="Basic and acidic residues" evidence="1">
    <location>
        <begin position="7"/>
        <end position="17"/>
    </location>
</feature>
<evidence type="ECO:0000256" key="1">
    <source>
        <dbReference type="SAM" id="MobiDB-lite"/>
    </source>
</evidence>
<evidence type="ECO:0000313" key="2">
    <source>
        <dbReference type="EMBL" id="KJR82527.1"/>
    </source>
</evidence>
<dbReference type="RefSeq" id="XP_016585203.1">
    <property type="nucleotide sequence ID" value="XM_016730208.1"/>
</dbReference>
<proteinExistence type="predicted"/>
<dbReference type="EMBL" id="AXCR01000010">
    <property type="protein sequence ID" value="KJR82527.1"/>
    <property type="molecule type" value="Genomic_DNA"/>
</dbReference>
<name>A0A0F2LYI7_SPOSC</name>
<dbReference type="KEGG" id="ssck:SPSK_03370"/>
<organism evidence="2 3">
    <name type="scientific">Sporothrix schenckii 1099-18</name>
    <dbReference type="NCBI Taxonomy" id="1397361"/>
    <lineage>
        <taxon>Eukaryota</taxon>
        <taxon>Fungi</taxon>
        <taxon>Dikarya</taxon>
        <taxon>Ascomycota</taxon>
        <taxon>Pezizomycotina</taxon>
        <taxon>Sordariomycetes</taxon>
        <taxon>Sordariomycetidae</taxon>
        <taxon>Ophiostomatales</taxon>
        <taxon>Ophiostomataceae</taxon>
        <taxon>Sporothrix</taxon>
    </lineage>
</organism>
<dbReference type="VEuPathDB" id="FungiDB:SPSK_03370"/>
<dbReference type="AlphaFoldDB" id="A0A0F2LYI7"/>
<dbReference type="Proteomes" id="UP000033710">
    <property type="component" value="Unassembled WGS sequence"/>
</dbReference>
<evidence type="ECO:0000313" key="3">
    <source>
        <dbReference type="Proteomes" id="UP000033710"/>
    </source>
</evidence>
<comment type="caution">
    <text evidence="2">The sequence shown here is derived from an EMBL/GenBank/DDBJ whole genome shotgun (WGS) entry which is preliminary data.</text>
</comment>
<reference evidence="2 3" key="1">
    <citation type="journal article" date="2014" name="BMC Genomics">
        <title>Comparative genomics of the major fungal agents of human and animal Sporotrichosis: Sporothrix schenckii and Sporothrix brasiliensis.</title>
        <authorList>
            <person name="Teixeira M.M."/>
            <person name="de Almeida L.G."/>
            <person name="Kubitschek-Barreira P."/>
            <person name="Alves F.L."/>
            <person name="Kioshima E.S."/>
            <person name="Abadio A.K."/>
            <person name="Fernandes L."/>
            <person name="Derengowski L.S."/>
            <person name="Ferreira K.S."/>
            <person name="Souza R.C."/>
            <person name="Ruiz J.C."/>
            <person name="de Andrade N.C."/>
            <person name="Paes H.C."/>
            <person name="Nicola A.M."/>
            <person name="Albuquerque P."/>
            <person name="Gerber A.L."/>
            <person name="Martins V.P."/>
            <person name="Peconick L.D."/>
            <person name="Neto A.V."/>
            <person name="Chaucanez C.B."/>
            <person name="Silva P.A."/>
            <person name="Cunha O.L."/>
            <person name="de Oliveira F.F."/>
            <person name="dos Santos T.C."/>
            <person name="Barros A.L."/>
            <person name="Soares M.A."/>
            <person name="de Oliveira L.M."/>
            <person name="Marini M.M."/>
            <person name="Villalobos-Duno H."/>
            <person name="Cunha M.M."/>
            <person name="de Hoog S."/>
            <person name="da Silveira J.F."/>
            <person name="Henrissat B."/>
            <person name="Nino-Vega G.A."/>
            <person name="Cisalpino P.S."/>
            <person name="Mora-Montes H.M."/>
            <person name="Almeida S.R."/>
            <person name="Stajich J.E."/>
            <person name="Lopes-Bezerra L.M."/>
            <person name="Vasconcelos A.T."/>
            <person name="Felipe M.S."/>
        </authorList>
    </citation>
    <scope>NUCLEOTIDE SEQUENCE [LARGE SCALE GENOMIC DNA]</scope>
    <source>
        <strain evidence="2 3">1099-18</strain>
    </source>
</reference>
<reference evidence="2 3" key="2">
    <citation type="journal article" date="2015" name="Eukaryot. Cell">
        <title>Asexual propagation of a virulent clone complex in a human and feline outbreak of sporotrichosis.</title>
        <authorList>
            <person name="Teixeira Mde M."/>
            <person name="Rodrigues A.M."/>
            <person name="Tsui C.K."/>
            <person name="de Almeida L.G."/>
            <person name="Van Diepeningen A.D."/>
            <person name="van den Ende B.G."/>
            <person name="Fernandes G.F."/>
            <person name="Kano R."/>
            <person name="Hamelin R.C."/>
            <person name="Lopes-Bezerra L.M."/>
            <person name="Vasconcelos A.T."/>
            <person name="de Hoog S."/>
            <person name="de Camargo Z.P."/>
            <person name="Felipe M.S."/>
        </authorList>
    </citation>
    <scope>NUCLEOTIDE SEQUENCE [LARGE SCALE GENOMIC DNA]</scope>
    <source>
        <strain evidence="2 3">1099-18</strain>
    </source>
</reference>
<accession>A0A0F2LYI7</accession>
<gene>
    <name evidence="2" type="ORF">SPSK_03370</name>
</gene>
<dbReference type="OrthoDB" id="5925at2759"/>
<feature type="region of interest" description="Disordered" evidence="1">
    <location>
        <begin position="76"/>
        <end position="105"/>
    </location>
</feature>
<sequence>MNMMQMKDAHLNGDKRYRNGNPKSFGKNSSTPEAACFGAPCSIPGSSIGCRGICGRSWVPASRFLALPAVHRKQFSKNPLASESNPPPPTQHHLSHTRRPSSPSSLLCLSPLRDPLANVAIAIDDTLNPGHLPPLLSRSLPSTRKSTSPNMFARSSLRSTRAFSGINVTKRAASTSSGAAEASPLRLNIAAAASTAVAIGSAAWYYHLYGPVAQAATPAEEGLHPAKYPWVHEQMFKTFDHQA</sequence>
<protein>
    <submittedName>
        <fullName evidence="2">Uncharacterized protein</fullName>
    </submittedName>
</protein>
<dbReference type="GeneID" id="27665485"/>
<feature type="region of interest" description="Disordered" evidence="1">
    <location>
        <begin position="1"/>
        <end position="29"/>
    </location>
</feature>